<proteinExistence type="predicted"/>
<organism evidence="1 2">
    <name type="scientific">Nesidiocoris tenuis</name>
    <dbReference type="NCBI Taxonomy" id="355587"/>
    <lineage>
        <taxon>Eukaryota</taxon>
        <taxon>Metazoa</taxon>
        <taxon>Ecdysozoa</taxon>
        <taxon>Arthropoda</taxon>
        <taxon>Hexapoda</taxon>
        <taxon>Insecta</taxon>
        <taxon>Pterygota</taxon>
        <taxon>Neoptera</taxon>
        <taxon>Paraneoptera</taxon>
        <taxon>Hemiptera</taxon>
        <taxon>Heteroptera</taxon>
        <taxon>Panheteroptera</taxon>
        <taxon>Cimicomorpha</taxon>
        <taxon>Miridae</taxon>
        <taxon>Dicyphina</taxon>
        <taxon>Nesidiocoris</taxon>
    </lineage>
</organism>
<reference evidence="1 2" key="1">
    <citation type="submission" date="2020-02" db="EMBL/GenBank/DDBJ databases">
        <authorList>
            <person name="Ferguson B K."/>
        </authorList>
    </citation>
    <scope>NUCLEOTIDE SEQUENCE [LARGE SCALE GENOMIC DNA]</scope>
</reference>
<name>A0A6H5GT19_9HEMI</name>
<evidence type="ECO:0000313" key="2">
    <source>
        <dbReference type="Proteomes" id="UP000479000"/>
    </source>
</evidence>
<dbReference type="Proteomes" id="UP000479000">
    <property type="component" value="Unassembled WGS sequence"/>
</dbReference>
<dbReference type="AlphaFoldDB" id="A0A6H5GT19"/>
<sequence>MQIYRKYCGTITASFSHPKQHHSGGKNGFRFSCMFLIGRIPTISTRRIFVF</sequence>
<protein>
    <submittedName>
        <fullName evidence="1">Uncharacterized protein</fullName>
    </submittedName>
</protein>
<evidence type="ECO:0000313" key="1">
    <source>
        <dbReference type="EMBL" id="CAB0006310.1"/>
    </source>
</evidence>
<gene>
    <name evidence="1" type="ORF">NTEN_LOCUS11787</name>
</gene>
<accession>A0A6H5GT19</accession>
<keyword evidence="2" id="KW-1185">Reference proteome</keyword>
<dbReference type="EMBL" id="CADCXU010017571">
    <property type="protein sequence ID" value="CAB0006310.1"/>
    <property type="molecule type" value="Genomic_DNA"/>
</dbReference>